<gene>
    <name evidence="2" type="ORF">A6R68_07304</name>
</gene>
<feature type="region of interest" description="Disordered" evidence="1">
    <location>
        <begin position="1"/>
        <end position="28"/>
    </location>
</feature>
<dbReference type="Proteomes" id="UP000092124">
    <property type="component" value="Unassembled WGS sequence"/>
</dbReference>
<proteinExistence type="predicted"/>
<dbReference type="AlphaFoldDB" id="A0A1A6GFT5"/>
<dbReference type="EMBL" id="LZPO01097331">
    <property type="protein sequence ID" value="OBS64157.1"/>
    <property type="molecule type" value="Genomic_DNA"/>
</dbReference>
<comment type="caution">
    <text evidence="2">The sequence shown here is derived from an EMBL/GenBank/DDBJ whole genome shotgun (WGS) entry which is preliminary data.</text>
</comment>
<evidence type="ECO:0000313" key="2">
    <source>
        <dbReference type="EMBL" id="OBS64157.1"/>
    </source>
</evidence>
<organism evidence="2 3">
    <name type="scientific">Neotoma lepida</name>
    <name type="common">Desert woodrat</name>
    <dbReference type="NCBI Taxonomy" id="56216"/>
    <lineage>
        <taxon>Eukaryota</taxon>
        <taxon>Metazoa</taxon>
        <taxon>Chordata</taxon>
        <taxon>Craniata</taxon>
        <taxon>Vertebrata</taxon>
        <taxon>Euteleostomi</taxon>
        <taxon>Mammalia</taxon>
        <taxon>Eutheria</taxon>
        <taxon>Euarchontoglires</taxon>
        <taxon>Glires</taxon>
        <taxon>Rodentia</taxon>
        <taxon>Myomorpha</taxon>
        <taxon>Muroidea</taxon>
        <taxon>Cricetidae</taxon>
        <taxon>Neotominae</taxon>
        <taxon>Neotoma</taxon>
    </lineage>
</organism>
<evidence type="ECO:0000313" key="3">
    <source>
        <dbReference type="Proteomes" id="UP000092124"/>
    </source>
</evidence>
<sequence length="182" mass="20127">MRVLDSTFSEKHNKKGLKKTQPNDVRARSAHAAAIKVLVKPKVVKPKMPKGPSCKLNHLAFIAHLKLRKQIRSYMAKGCRLCQPKSKVQTKGKGHSSSSGFQRCRCPCPRINGDVDIMSEDSNSTVEMSLEQSSEKPCTFSGSKQGREAKSMLLMELQGLIFTFLVESEEPELQAKATVLPG</sequence>
<feature type="non-terminal residue" evidence="2">
    <location>
        <position position="182"/>
    </location>
</feature>
<evidence type="ECO:0000256" key="1">
    <source>
        <dbReference type="SAM" id="MobiDB-lite"/>
    </source>
</evidence>
<protein>
    <submittedName>
        <fullName evidence="2">Uncharacterized protein</fullName>
    </submittedName>
</protein>
<accession>A0A1A6GFT5</accession>
<dbReference type="OrthoDB" id="9808285at2759"/>
<keyword evidence="3" id="KW-1185">Reference proteome</keyword>
<dbReference type="STRING" id="56216.A0A1A6GFT5"/>
<name>A0A1A6GFT5_NEOLE</name>
<reference evidence="2 3" key="1">
    <citation type="submission" date="2016-06" db="EMBL/GenBank/DDBJ databases">
        <title>The Draft Genome Sequence and Annotation of the Desert Woodrat Neotoma lepida.</title>
        <authorList>
            <person name="Campbell M."/>
            <person name="Oakeson K.F."/>
            <person name="Yandell M."/>
            <person name="Halpert J.R."/>
            <person name="Dearing D."/>
        </authorList>
    </citation>
    <scope>NUCLEOTIDE SEQUENCE [LARGE SCALE GENOMIC DNA]</scope>
    <source>
        <strain evidence="2">417</strain>
        <tissue evidence="2">Liver</tissue>
    </source>
</reference>